<dbReference type="InterPro" id="IPR002563">
    <property type="entry name" value="Flavin_Rdtase-like_dom"/>
</dbReference>
<dbReference type="GO" id="GO:0042602">
    <property type="term" value="F:riboflavin reductase (NADPH) activity"/>
    <property type="evidence" value="ECO:0007669"/>
    <property type="project" value="TreeGrafter"/>
</dbReference>
<feature type="domain" description="Flavin reductase like" evidence="3">
    <location>
        <begin position="11"/>
        <end position="152"/>
    </location>
</feature>
<dbReference type="Gene3D" id="2.30.110.10">
    <property type="entry name" value="Electron Transport, Fmn-binding Protein, Chain A"/>
    <property type="match status" value="1"/>
</dbReference>
<dbReference type="AlphaFoldDB" id="Q0APE1"/>
<name>Q0APE1_MARMM</name>
<organism evidence="4 5">
    <name type="scientific">Maricaulis maris (strain MCS10)</name>
    <name type="common">Caulobacter maris</name>
    <dbReference type="NCBI Taxonomy" id="394221"/>
    <lineage>
        <taxon>Bacteria</taxon>
        <taxon>Pseudomonadati</taxon>
        <taxon>Pseudomonadota</taxon>
        <taxon>Alphaproteobacteria</taxon>
        <taxon>Maricaulales</taxon>
        <taxon>Maricaulaceae</taxon>
        <taxon>Maricaulis</taxon>
    </lineage>
</organism>
<keyword evidence="2" id="KW-0560">Oxidoreductase</keyword>
<evidence type="ECO:0000313" key="5">
    <source>
        <dbReference type="Proteomes" id="UP000001964"/>
    </source>
</evidence>
<dbReference type="OrthoDB" id="9792858at2"/>
<dbReference type="eggNOG" id="COG1853">
    <property type="taxonomic scope" value="Bacteria"/>
</dbReference>
<gene>
    <name evidence="4" type="ordered locus">Mmar10_1554</name>
</gene>
<dbReference type="InterPro" id="IPR050268">
    <property type="entry name" value="NADH-dep_flavin_reductase"/>
</dbReference>
<dbReference type="RefSeq" id="WP_011643493.1">
    <property type="nucleotide sequence ID" value="NC_008347.1"/>
</dbReference>
<accession>Q0APE1</accession>
<dbReference type="STRING" id="394221.Mmar10_1554"/>
<dbReference type="InterPro" id="IPR012349">
    <property type="entry name" value="Split_barrel_FMN-bd"/>
</dbReference>
<protein>
    <submittedName>
        <fullName evidence="4">Flavin reductase domain protein, FMN-binding protein</fullName>
    </submittedName>
</protein>
<dbReference type="Pfam" id="PF01613">
    <property type="entry name" value="Flavin_Reduct"/>
    <property type="match status" value="1"/>
</dbReference>
<dbReference type="EMBL" id="CP000449">
    <property type="protein sequence ID" value="ABI65846.1"/>
    <property type="molecule type" value="Genomic_DNA"/>
</dbReference>
<dbReference type="PANTHER" id="PTHR30466">
    <property type="entry name" value="FLAVIN REDUCTASE"/>
    <property type="match status" value="1"/>
</dbReference>
<keyword evidence="5" id="KW-1185">Reference proteome</keyword>
<dbReference type="GO" id="GO:0010181">
    <property type="term" value="F:FMN binding"/>
    <property type="evidence" value="ECO:0007669"/>
    <property type="project" value="InterPro"/>
</dbReference>
<dbReference type="PANTHER" id="PTHR30466:SF11">
    <property type="entry name" value="FLAVIN-DEPENDENT MONOOXYGENASE, REDUCTASE SUBUNIT HSAB"/>
    <property type="match status" value="1"/>
</dbReference>
<dbReference type="Proteomes" id="UP000001964">
    <property type="component" value="Chromosome"/>
</dbReference>
<evidence type="ECO:0000256" key="1">
    <source>
        <dbReference type="ARBA" id="ARBA00008898"/>
    </source>
</evidence>
<evidence type="ECO:0000313" key="4">
    <source>
        <dbReference type="EMBL" id="ABI65846.1"/>
    </source>
</evidence>
<dbReference type="SUPFAM" id="SSF50475">
    <property type="entry name" value="FMN-binding split barrel"/>
    <property type="match status" value="1"/>
</dbReference>
<dbReference type="KEGG" id="mmr:Mmar10_1554"/>
<sequence>MADNRSFRDALGRYPTGVAIVTAFVDGKALGMTVNSFASVSLDPPLVLWSIETTSERYGIFDKAEHWGVNVLAADQAGLAHACALEADLAACHTGWSGETVPLIDGAVARLTCKAEAVHAGGDHDIMVGRVLAIDTPRDVPSLVFYRSTYCEPG</sequence>
<dbReference type="HOGENOM" id="CLU_059021_1_0_5"/>
<evidence type="ECO:0000259" key="3">
    <source>
        <dbReference type="SMART" id="SM00903"/>
    </source>
</evidence>
<evidence type="ECO:0000256" key="2">
    <source>
        <dbReference type="ARBA" id="ARBA00023002"/>
    </source>
</evidence>
<comment type="similarity">
    <text evidence="1">Belongs to the non-flavoprotein flavin reductase family.</text>
</comment>
<reference evidence="4 5" key="1">
    <citation type="submission" date="2006-08" db="EMBL/GenBank/DDBJ databases">
        <title>Complete sequence of Maricaulis maris MCS10.</title>
        <authorList>
            <consortium name="US DOE Joint Genome Institute"/>
            <person name="Copeland A."/>
            <person name="Lucas S."/>
            <person name="Lapidus A."/>
            <person name="Barry K."/>
            <person name="Detter J.C."/>
            <person name="Glavina del Rio T."/>
            <person name="Hammon N."/>
            <person name="Israni S."/>
            <person name="Dalin E."/>
            <person name="Tice H."/>
            <person name="Pitluck S."/>
            <person name="Saunders E."/>
            <person name="Brettin T."/>
            <person name="Bruce D."/>
            <person name="Han C."/>
            <person name="Tapia R."/>
            <person name="Gilna P."/>
            <person name="Schmutz J."/>
            <person name="Larimer F."/>
            <person name="Land M."/>
            <person name="Hauser L."/>
            <person name="Kyrpides N."/>
            <person name="Mikhailova N."/>
            <person name="Viollier P."/>
            <person name="Stephens C."/>
            <person name="Richardson P."/>
        </authorList>
    </citation>
    <scope>NUCLEOTIDE SEQUENCE [LARGE SCALE GENOMIC DNA]</scope>
    <source>
        <strain evidence="4 5">MCS10</strain>
    </source>
</reference>
<proteinExistence type="inferred from homology"/>
<dbReference type="SMART" id="SM00903">
    <property type="entry name" value="Flavin_Reduct"/>
    <property type="match status" value="1"/>
</dbReference>